<evidence type="ECO:0000313" key="2">
    <source>
        <dbReference type="Proteomes" id="UP000075391"/>
    </source>
</evidence>
<comment type="caution">
    <text evidence="1">The sequence shown here is derived from an EMBL/GenBank/DDBJ whole genome shotgun (WGS) entry which is preliminary data.</text>
</comment>
<dbReference type="AlphaFoldDB" id="A0A150WVN0"/>
<evidence type="ECO:0000313" key="1">
    <source>
        <dbReference type="EMBL" id="KYG70501.1"/>
    </source>
</evidence>
<proteinExistence type="predicted"/>
<gene>
    <name evidence="1" type="ORF">AZI85_00715</name>
</gene>
<dbReference type="EMBL" id="LUKF01000001">
    <property type="protein sequence ID" value="KYG70501.1"/>
    <property type="molecule type" value="Genomic_DNA"/>
</dbReference>
<dbReference type="Proteomes" id="UP000075391">
    <property type="component" value="Unassembled WGS sequence"/>
</dbReference>
<reference evidence="1 2" key="1">
    <citation type="submission" date="2016-03" db="EMBL/GenBank/DDBJ databases">
        <authorList>
            <person name="Ploux O."/>
        </authorList>
    </citation>
    <scope>NUCLEOTIDE SEQUENCE [LARGE SCALE GENOMIC DNA]</scope>
    <source>
        <strain evidence="1 2">BER2</strain>
    </source>
</reference>
<accession>A0A150WVN0</accession>
<organism evidence="1 2">
    <name type="scientific">Bdellovibrio bacteriovorus</name>
    <dbReference type="NCBI Taxonomy" id="959"/>
    <lineage>
        <taxon>Bacteria</taxon>
        <taxon>Pseudomonadati</taxon>
        <taxon>Bdellovibrionota</taxon>
        <taxon>Bdellovibrionia</taxon>
        <taxon>Bdellovibrionales</taxon>
        <taxon>Pseudobdellovibrionaceae</taxon>
        <taxon>Bdellovibrio</taxon>
    </lineage>
</organism>
<protein>
    <submittedName>
        <fullName evidence="1">Uncharacterized protein</fullName>
    </submittedName>
</protein>
<name>A0A150WVN0_BDEBC</name>
<sequence>MNSTQPALVGDTENINRYIFSSSHYNQNRAKWPAFKPYQSEVSVMRVQGLNYDQIKQIGIEFVGVGRGKPPKAWVEFKALEVRVLEYPDKKKLSLDVIPETTHHNRHANIKDLSKQNYEDWVEEAKILAEKIPMTLFEIPETTPSES</sequence>